<feature type="compositionally biased region" description="Polar residues" evidence="1">
    <location>
        <begin position="72"/>
        <end position="83"/>
    </location>
</feature>
<protein>
    <recommendedName>
        <fullName evidence="4">SMP domain-containing protein</fullName>
    </recommendedName>
</protein>
<evidence type="ECO:0008006" key="4">
    <source>
        <dbReference type="Google" id="ProtNLM"/>
    </source>
</evidence>
<dbReference type="Proteomes" id="UP001562354">
    <property type="component" value="Unassembled WGS sequence"/>
</dbReference>
<gene>
    <name evidence="2" type="ORF">AAFC00_004933</name>
</gene>
<evidence type="ECO:0000313" key="2">
    <source>
        <dbReference type="EMBL" id="KAL1297398.1"/>
    </source>
</evidence>
<comment type="caution">
    <text evidence="2">The sequence shown here is derived from an EMBL/GenBank/DDBJ whole genome shotgun (WGS) entry which is preliminary data.</text>
</comment>
<sequence length="156" mass="16029">MSGTEQTFHYTKEDVRRMEQKESAAHGGQVPADSAAAAIQSVVDQADKDKAQIIDERKSNLPLPEQPPVASDFNSADASTVNVGSGRFEEPISKGNGGLREPAAGDSAVRTDGAANGVNTLGQGVGREGADGLNGLPNDAVTREAKGKAGLANTTN</sequence>
<dbReference type="RefSeq" id="XP_069197080.1">
    <property type="nucleotide sequence ID" value="XM_069344647.1"/>
</dbReference>
<evidence type="ECO:0000313" key="3">
    <source>
        <dbReference type="Proteomes" id="UP001562354"/>
    </source>
</evidence>
<feature type="region of interest" description="Disordered" evidence="1">
    <location>
        <begin position="1"/>
        <end position="34"/>
    </location>
</feature>
<proteinExistence type="predicted"/>
<name>A0ABR3P3U3_9PEZI</name>
<feature type="compositionally biased region" description="Basic and acidic residues" evidence="1">
    <location>
        <begin position="10"/>
        <end position="24"/>
    </location>
</feature>
<reference evidence="2 3" key="1">
    <citation type="submission" date="2024-07" db="EMBL/GenBank/DDBJ databases">
        <title>Draft sequence of the Neodothiora populina.</title>
        <authorList>
            <person name="Drown D.D."/>
            <person name="Schuette U.S."/>
            <person name="Buechlein A.B."/>
            <person name="Rusch D.R."/>
            <person name="Winton L.W."/>
            <person name="Adams G.A."/>
        </authorList>
    </citation>
    <scope>NUCLEOTIDE SEQUENCE [LARGE SCALE GENOMIC DNA]</scope>
    <source>
        <strain evidence="2 3">CPC 39397</strain>
    </source>
</reference>
<evidence type="ECO:0000256" key="1">
    <source>
        <dbReference type="SAM" id="MobiDB-lite"/>
    </source>
</evidence>
<accession>A0ABR3P3U3</accession>
<feature type="region of interest" description="Disordered" evidence="1">
    <location>
        <begin position="57"/>
        <end position="156"/>
    </location>
</feature>
<dbReference type="GeneID" id="95978633"/>
<dbReference type="EMBL" id="JBFMKM010000016">
    <property type="protein sequence ID" value="KAL1297398.1"/>
    <property type="molecule type" value="Genomic_DNA"/>
</dbReference>
<keyword evidence="3" id="KW-1185">Reference proteome</keyword>
<organism evidence="2 3">
    <name type="scientific">Neodothiora populina</name>
    <dbReference type="NCBI Taxonomy" id="2781224"/>
    <lineage>
        <taxon>Eukaryota</taxon>
        <taxon>Fungi</taxon>
        <taxon>Dikarya</taxon>
        <taxon>Ascomycota</taxon>
        <taxon>Pezizomycotina</taxon>
        <taxon>Dothideomycetes</taxon>
        <taxon>Dothideomycetidae</taxon>
        <taxon>Dothideales</taxon>
        <taxon>Dothioraceae</taxon>
        <taxon>Neodothiora</taxon>
    </lineage>
</organism>